<evidence type="ECO:0000313" key="2">
    <source>
        <dbReference type="EMBL" id="XBC51006.1"/>
    </source>
</evidence>
<dbReference type="AlphaFoldDB" id="A0AB74TVG0"/>
<sequence>MNRLFDLLELIVDNLGAILLGVASVITAIDKKSQSSDPTKDDD</sequence>
<proteinExistence type="predicted"/>
<accession>A0AB74TVG0</accession>
<protein>
    <recommendedName>
        <fullName evidence="3">Holin</fullName>
    </recommendedName>
</protein>
<gene>
    <name evidence="2" type="ORF">VUQ07_07120</name>
</gene>
<dbReference type="RefSeq" id="WP_347299105.1">
    <property type="nucleotide sequence ID" value="NZ_CP142436.1"/>
</dbReference>
<keyword evidence="1" id="KW-0472">Membrane</keyword>
<reference evidence="2" key="1">
    <citation type="submission" date="2023-12" db="EMBL/GenBank/DDBJ databases">
        <title>Dolosigranulum savutii sp. nov. isolated from human upper respiratory samples collected in Botswana.</title>
        <authorList>
            <person name="Kelly M.S."/>
        </authorList>
    </citation>
    <scope>NUCLEOTIDE SEQUENCE</scope>
    <source>
        <strain evidence="2">MSK211</strain>
    </source>
</reference>
<evidence type="ECO:0008006" key="3">
    <source>
        <dbReference type="Google" id="ProtNLM"/>
    </source>
</evidence>
<feature type="transmembrane region" description="Helical" evidence="1">
    <location>
        <begin position="7"/>
        <end position="29"/>
    </location>
</feature>
<evidence type="ECO:0000256" key="1">
    <source>
        <dbReference type="SAM" id="Phobius"/>
    </source>
</evidence>
<keyword evidence="1" id="KW-0812">Transmembrane</keyword>
<organism evidence="2">
    <name type="scientific">Dolosigranulum savutiense</name>
    <dbReference type="NCBI Taxonomy" id="3110288"/>
    <lineage>
        <taxon>Bacteria</taxon>
        <taxon>Bacillati</taxon>
        <taxon>Bacillota</taxon>
        <taxon>Bacilli</taxon>
        <taxon>Lactobacillales</taxon>
        <taxon>Carnobacteriaceae</taxon>
        <taxon>Dolosigranulum</taxon>
    </lineage>
</organism>
<name>A0AB74TVG0_9LACT</name>
<dbReference type="EMBL" id="CP142436">
    <property type="protein sequence ID" value="XBC51006.1"/>
    <property type="molecule type" value="Genomic_DNA"/>
</dbReference>
<keyword evidence="1" id="KW-1133">Transmembrane helix</keyword>